<feature type="domain" description="Formyl transferase C-terminal" evidence="8">
    <location>
        <begin position="252"/>
        <end position="392"/>
    </location>
</feature>
<dbReference type="OrthoDB" id="10268103at2759"/>
<accession>A0A250WYL5</accession>
<evidence type="ECO:0000313" key="9">
    <source>
        <dbReference type="EMBL" id="GAX75937.1"/>
    </source>
</evidence>
<dbReference type="Gene3D" id="3.40.50.170">
    <property type="entry name" value="Formyl transferase, N-terminal domain"/>
    <property type="match status" value="1"/>
</dbReference>
<dbReference type="HAMAP" id="MF_00182">
    <property type="entry name" value="Formyl_trans"/>
    <property type="match status" value="1"/>
</dbReference>
<feature type="region of interest" description="Disordered" evidence="6">
    <location>
        <begin position="316"/>
        <end position="339"/>
    </location>
</feature>
<protein>
    <recommendedName>
        <fullName evidence="3">Methionyl-tRNA formyltransferase, mitochondrial</fullName>
        <ecNumber evidence="2">2.1.2.9</ecNumber>
    </recommendedName>
</protein>
<evidence type="ECO:0000256" key="3">
    <source>
        <dbReference type="ARBA" id="ARBA00014185"/>
    </source>
</evidence>
<feature type="domain" description="Formyl transferase N-terminal" evidence="7">
    <location>
        <begin position="37"/>
        <end position="225"/>
    </location>
</feature>
<dbReference type="Proteomes" id="UP000232323">
    <property type="component" value="Unassembled WGS sequence"/>
</dbReference>
<dbReference type="SUPFAM" id="SSF53328">
    <property type="entry name" value="Formyltransferase"/>
    <property type="match status" value="1"/>
</dbReference>
<evidence type="ECO:0000259" key="7">
    <source>
        <dbReference type="Pfam" id="PF00551"/>
    </source>
</evidence>
<gene>
    <name evidence="9" type="ORF">CEUSTIGMA_g3380.t1</name>
</gene>
<proteinExistence type="inferred from homology"/>
<dbReference type="AlphaFoldDB" id="A0A250WYL5"/>
<name>A0A250WYL5_9CHLO</name>
<reference evidence="9 10" key="1">
    <citation type="submission" date="2017-08" db="EMBL/GenBank/DDBJ databases">
        <title>Acidophilic green algal genome provides insights into adaptation to an acidic environment.</title>
        <authorList>
            <person name="Hirooka S."/>
            <person name="Hirose Y."/>
            <person name="Kanesaki Y."/>
            <person name="Higuchi S."/>
            <person name="Fujiwara T."/>
            <person name="Onuma R."/>
            <person name="Era A."/>
            <person name="Ohbayashi R."/>
            <person name="Uzuka A."/>
            <person name="Nozaki H."/>
            <person name="Yoshikawa H."/>
            <person name="Miyagishima S.Y."/>
        </authorList>
    </citation>
    <scope>NUCLEOTIDE SEQUENCE [LARGE SCALE GENOMIC DNA]</scope>
    <source>
        <strain evidence="9 10">NIES-2499</strain>
    </source>
</reference>
<organism evidence="9 10">
    <name type="scientific">Chlamydomonas eustigma</name>
    <dbReference type="NCBI Taxonomy" id="1157962"/>
    <lineage>
        <taxon>Eukaryota</taxon>
        <taxon>Viridiplantae</taxon>
        <taxon>Chlorophyta</taxon>
        <taxon>core chlorophytes</taxon>
        <taxon>Chlorophyceae</taxon>
        <taxon>CS clade</taxon>
        <taxon>Chlamydomonadales</taxon>
        <taxon>Chlamydomonadaceae</taxon>
        <taxon>Chlamydomonas</taxon>
    </lineage>
</organism>
<dbReference type="Pfam" id="PF00551">
    <property type="entry name" value="Formyl_trans_N"/>
    <property type="match status" value="1"/>
</dbReference>
<dbReference type="CDD" id="cd08646">
    <property type="entry name" value="FMT_core_Met-tRNA-FMT_N"/>
    <property type="match status" value="1"/>
</dbReference>
<evidence type="ECO:0000256" key="4">
    <source>
        <dbReference type="ARBA" id="ARBA00022679"/>
    </source>
</evidence>
<dbReference type="SUPFAM" id="SSF50486">
    <property type="entry name" value="FMT C-terminal domain-like"/>
    <property type="match status" value="1"/>
</dbReference>
<dbReference type="InterPro" id="IPR036477">
    <property type="entry name" value="Formyl_transf_N_sf"/>
</dbReference>
<dbReference type="InterPro" id="IPR005794">
    <property type="entry name" value="Fmt"/>
</dbReference>
<dbReference type="InterPro" id="IPR041711">
    <property type="entry name" value="Met-tRNA-FMT_N"/>
</dbReference>
<dbReference type="CDD" id="cd08704">
    <property type="entry name" value="Met_tRNA_FMT_C"/>
    <property type="match status" value="1"/>
</dbReference>
<evidence type="ECO:0000256" key="1">
    <source>
        <dbReference type="ARBA" id="ARBA00010699"/>
    </source>
</evidence>
<dbReference type="InterPro" id="IPR005793">
    <property type="entry name" value="Formyl_trans_C"/>
</dbReference>
<comment type="similarity">
    <text evidence="1">Belongs to the Fmt family.</text>
</comment>
<evidence type="ECO:0000256" key="5">
    <source>
        <dbReference type="ARBA" id="ARBA00022917"/>
    </source>
</evidence>
<dbReference type="EMBL" id="BEGY01000014">
    <property type="protein sequence ID" value="GAX75937.1"/>
    <property type="molecule type" value="Genomic_DNA"/>
</dbReference>
<evidence type="ECO:0000256" key="2">
    <source>
        <dbReference type="ARBA" id="ARBA00012261"/>
    </source>
</evidence>
<dbReference type="InterPro" id="IPR044135">
    <property type="entry name" value="Met-tRNA-FMT_C"/>
</dbReference>
<dbReference type="FunFam" id="3.40.50.170:FF:000010">
    <property type="entry name" value="Methionyl-tRNA formyltransferase"/>
    <property type="match status" value="1"/>
</dbReference>
<dbReference type="Pfam" id="PF02911">
    <property type="entry name" value="Formyl_trans_C"/>
    <property type="match status" value="1"/>
</dbReference>
<feature type="compositionally biased region" description="Low complexity" evidence="6">
    <location>
        <begin position="330"/>
        <end position="339"/>
    </location>
</feature>
<keyword evidence="4" id="KW-0808">Transferase</keyword>
<evidence type="ECO:0000256" key="6">
    <source>
        <dbReference type="SAM" id="MobiDB-lite"/>
    </source>
</evidence>
<keyword evidence="5" id="KW-0648">Protein biosynthesis</keyword>
<dbReference type="STRING" id="1157962.A0A250WYL5"/>
<dbReference type="GO" id="GO:0005739">
    <property type="term" value="C:mitochondrion"/>
    <property type="evidence" value="ECO:0007669"/>
    <property type="project" value="TreeGrafter"/>
</dbReference>
<comment type="caution">
    <text evidence="9">The sequence shown here is derived from an EMBL/GenBank/DDBJ whole genome shotgun (WGS) entry which is preliminary data.</text>
</comment>
<keyword evidence="10" id="KW-1185">Reference proteome</keyword>
<dbReference type="GO" id="GO:0004479">
    <property type="term" value="F:methionyl-tRNA formyltransferase activity"/>
    <property type="evidence" value="ECO:0007669"/>
    <property type="project" value="UniProtKB-EC"/>
</dbReference>
<dbReference type="InterPro" id="IPR037022">
    <property type="entry name" value="Formyl_trans_C_sf"/>
</dbReference>
<dbReference type="PANTHER" id="PTHR11138:SF5">
    <property type="entry name" value="METHIONYL-TRNA FORMYLTRANSFERASE, MITOCHONDRIAL"/>
    <property type="match status" value="1"/>
</dbReference>
<dbReference type="NCBIfam" id="TIGR00460">
    <property type="entry name" value="fmt"/>
    <property type="match status" value="1"/>
</dbReference>
<evidence type="ECO:0000259" key="8">
    <source>
        <dbReference type="Pfam" id="PF02911"/>
    </source>
</evidence>
<evidence type="ECO:0000313" key="10">
    <source>
        <dbReference type="Proteomes" id="UP000232323"/>
    </source>
</evidence>
<dbReference type="InterPro" id="IPR002376">
    <property type="entry name" value="Formyl_transf_N"/>
</dbReference>
<dbReference type="InterPro" id="IPR011034">
    <property type="entry name" value="Formyl_transferase-like_C_sf"/>
</dbReference>
<sequence>MSGCTYCCDQPKWGLQRPSASRRPRHLTVVAVMQTKKRIVFLGTPEVAAESLQTLYTHTKSGESLFQICAVVSQPGKPRGRGNKNMPVPTPVEQAARDLGFGEDTILCPTSAKEESFLSTLRDLQPDLCITAAYGNMLPQSFLDIPQLGTLNIHPSLLPKFRGAAPVQRAVQAGVDETGVSVAYTVLRCDAGPVLAQEKIAMDPDIMAPELLSQLFRLGTQLLIRNLPAVYEGRGLELATPQDEAAMVHAAKLTKEESNLDFTSCSATALHNKVRAFAGWPGTTAYITLEEESTGKREVQKIKICSTRIVERSCSENHVEVPPSNEAEEGSSINNNIGSLSSTTTSSGSVLLTWGPSDTLLIPCLGGTVLEVLLVQPPTKKVMTTKDFKNGIRGKRLYITA</sequence>
<dbReference type="PANTHER" id="PTHR11138">
    <property type="entry name" value="METHIONYL-TRNA FORMYLTRANSFERASE"/>
    <property type="match status" value="1"/>
</dbReference>
<dbReference type="EC" id="2.1.2.9" evidence="2"/>
<dbReference type="Gene3D" id="3.10.25.10">
    <property type="entry name" value="Formyl transferase, C-terminal domain"/>
    <property type="match status" value="1"/>
</dbReference>